<evidence type="ECO:0000313" key="2">
    <source>
        <dbReference type="EMBL" id="RKO88088.1"/>
    </source>
</evidence>
<organism evidence="2 3">
    <name type="scientific">Blyttiomyces helicus</name>
    <dbReference type="NCBI Taxonomy" id="388810"/>
    <lineage>
        <taxon>Eukaryota</taxon>
        <taxon>Fungi</taxon>
        <taxon>Fungi incertae sedis</taxon>
        <taxon>Chytridiomycota</taxon>
        <taxon>Chytridiomycota incertae sedis</taxon>
        <taxon>Chytridiomycetes</taxon>
        <taxon>Chytridiomycetes incertae sedis</taxon>
        <taxon>Blyttiomyces</taxon>
    </lineage>
</organism>
<feature type="region of interest" description="Disordered" evidence="1">
    <location>
        <begin position="130"/>
        <end position="168"/>
    </location>
</feature>
<dbReference type="Proteomes" id="UP000269721">
    <property type="component" value="Unassembled WGS sequence"/>
</dbReference>
<protein>
    <submittedName>
        <fullName evidence="2">Uncharacterized protein</fullName>
    </submittedName>
</protein>
<dbReference type="AlphaFoldDB" id="A0A4P9WAB5"/>
<feature type="region of interest" description="Disordered" evidence="1">
    <location>
        <begin position="227"/>
        <end position="259"/>
    </location>
</feature>
<feature type="compositionally biased region" description="Low complexity" evidence="1">
    <location>
        <begin position="245"/>
        <end position="259"/>
    </location>
</feature>
<sequence>MATATDKTEKNIAAFLEYVIEHLQVMHERGHDTVPLSRLGLLRPVKLARASSWWPRRAKLGEFLSGFLDFDVVGGEGGGNVRLSDGWGWGSAREIGKAKGRVLAAAAEPGGEAGGKADVVVKGEEGRVMRAASVPSSEGRGGKGAGPIHGRAGSAPPRERAGATNGAEGRKVKEVVTILETAIASAGGTRGASASVGSIAVEPAAAGPNPAAPRAPVPVMLAKAPLARPTPAPSPPALASPPVPTSSTSLASPPGPAALLTNEKLLPSSSCSSTTLFATTSTTRIHLTPTATFTLLATGGLSTGKTTTLLATLTAATRSPPAPHAALVLHRAHPASPAAALAKTIFASPAAIRDRTRAYAGSGAVVRPLLFAWGDVTVEMLVAILGAAGDGDELAEAGITTTYAHGAAVRGLLRAMMRGPATALPPFAEFKRAVEDIDMPLVATAHLASRMELLESFLLPTPGPSPALATGKYYQRQQRHPLTPTQFTPGSTTICDLTDPTLSTAEARAIAVAVVALFRRAASPRTLLVADADALNLLPTRDRDPRMSVAIAATRAHAVPRVLRDAVTLWVAHAPAILGPDAEGKKLGRGGEADVDGKRALGVGEAAVACGAWGGGEGEGETEGDEKGGRGVRVVKVWNSAGGW</sequence>
<reference evidence="3" key="1">
    <citation type="journal article" date="2018" name="Nat. Microbiol.">
        <title>Leveraging single-cell genomics to expand the fungal tree of life.</title>
        <authorList>
            <person name="Ahrendt S.R."/>
            <person name="Quandt C.A."/>
            <person name="Ciobanu D."/>
            <person name="Clum A."/>
            <person name="Salamov A."/>
            <person name="Andreopoulos B."/>
            <person name="Cheng J.F."/>
            <person name="Woyke T."/>
            <person name="Pelin A."/>
            <person name="Henrissat B."/>
            <person name="Reynolds N.K."/>
            <person name="Benny G.L."/>
            <person name="Smith M.E."/>
            <person name="James T.Y."/>
            <person name="Grigoriev I.V."/>
        </authorList>
    </citation>
    <scope>NUCLEOTIDE SEQUENCE [LARGE SCALE GENOMIC DNA]</scope>
</reference>
<evidence type="ECO:0000256" key="1">
    <source>
        <dbReference type="SAM" id="MobiDB-lite"/>
    </source>
</evidence>
<dbReference type="EMBL" id="KZ996949">
    <property type="protein sequence ID" value="RKO88088.1"/>
    <property type="molecule type" value="Genomic_DNA"/>
</dbReference>
<accession>A0A4P9WAB5</accession>
<evidence type="ECO:0000313" key="3">
    <source>
        <dbReference type="Proteomes" id="UP000269721"/>
    </source>
</evidence>
<gene>
    <name evidence="2" type="ORF">BDK51DRAFT_27985</name>
</gene>
<proteinExistence type="predicted"/>
<feature type="compositionally biased region" description="Pro residues" evidence="1">
    <location>
        <begin position="228"/>
        <end position="244"/>
    </location>
</feature>
<name>A0A4P9WAB5_9FUNG</name>
<keyword evidence="3" id="KW-1185">Reference proteome</keyword>